<dbReference type="GO" id="GO:0008250">
    <property type="term" value="C:oligosaccharyltransferase complex"/>
    <property type="evidence" value="ECO:0007669"/>
    <property type="project" value="UniProtKB-UniRule"/>
</dbReference>
<dbReference type="InterPro" id="IPR007676">
    <property type="entry name" value="Ribophorin_I"/>
</dbReference>
<keyword evidence="11" id="KW-0647">Proteasome</keyword>
<evidence type="ECO:0000313" key="11">
    <source>
        <dbReference type="EMBL" id="KAG9063291.1"/>
    </source>
</evidence>
<comment type="subunit">
    <text evidence="10">Component of the oligosaccharyltransferase (OST) complex.</text>
</comment>
<evidence type="ECO:0000256" key="9">
    <source>
        <dbReference type="ARBA" id="ARBA00023136"/>
    </source>
</evidence>
<protein>
    <recommendedName>
        <fullName evidence="10">Dolichyl-diphosphooligosaccharide--protein glycosyltransferase subunit 1</fullName>
    </recommendedName>
</protein>
<evidence type="ECO:0000256" key="2">
    <source>
        <dbReference type="ARBA" id="ARBA00004115"/>
    </source>
</evidence>
<dbReference type="Proteomes" id="UP000707451">
    <property type="component" value="Unassembled WGS sequence"/>
</dbReference>
<dbReference type="AlphaFoldDB" id="A0A9P7XLJ5"/>
<dbReference type="GO" id="GO:0018279">
    <property type="term" value="P:protein N-linked glycosylation via asparagine"/>
    <property type="evidence" value="ECO:0007669"/>
    <property type="project" value="TreeGrafter"/>
</dbReference>
<dbReference type="PANTHER" id="PTHR21049">
    <property type="entry name" value="RIBOPHORIN I"/>
    <property type="match status" value="1"/>
</dbReference>
<feature type="chain" id="PRO_5040534245" description="Dolichyl-diphosphooligosaccharide--protein glycosyltransferase subunit 1" evidence="10">
    <location>
        <begin position="27"/>
        <end position="485"/>
    </location>
</feature>
<dbReference type="PANTHER" id="PTHR21049:SF0">
    <property type="entry name" value="DOLICHYL-DIPHOSPHOOLIGOSACCHARIDE--PROTEIN GLYCOSYLTRANSFERASE SUBUNIT 1"/>
    <property type="match status" value="1"/>
</dbReference>
<name>A0A9P7XLJ5_9FUNG</name>
<comment type="pathway">
    <text evidence="3 10">Protein modification; protein glycosylation.</text>
</comment>
<comment type="caution">
    <text evidence="11">The sequence shown here is derived from an EMBL/GenBank/DDBJ whole genome shotgun (WGS) entry which is preliminary data.</text>
</comment>
<keyword evidence="12" id="KW-1185">Reference proteome</keyword>
<accession>A0A9P7XLJ5</accession>
<sequence length="485" mass="54877">MRLTTTTTTLVATIIAALSLTSSVHAEEFWSEKDVPIVPQTFKITNLLRTLDLSKPIIREITSAAVLNTHADQDQTDYYFPVDQAYSDNLAFISAENRKTKEVLEVTKDEEFYDPQFQYYKIKLATPLPPGEKVQITVRTSLTNVIRAFPTHVGQAEKQKFVFFGNPFALTAYPATKQKTTVITPNSVLEVHEHPEEVDLVIKNNQVILGPYNDVSSLEHGIFEVQYELSGAIPHIRRLRREIEVSQWGNNLAVEEHYNFVNRGAELKGQFSRIDYQRNPMGVREGNGALGFQTKIPKLARDIYYRDEIGNISTSVIAHHPDHIQLMLKPRFPLFGGWNTTWYIGYNTPLDGYLRKIAGTDKHILKVPVISPMPDTTYEDVEIRIVLPEGAKNVKAVLPYEVDDIEYSTTKTYMDSAGRSTVTILASNLIEDHAQDLFVEYEFSQTSYLTKPLAAATMLMAIYATSIVFSRLDFKIGGSTLKKQK</sequence>
<proteinExistence type="inferred from homology"/>
<evidence type="ECO:0000256" key="6">
    <source>
        <dbReference type="ARBA" id="ARBA00022729"/>
    </source>
</evidence>
<dbReference type="EMBL" id="JAHRHY010000016">
    <property type="protein sequence ID" value="KAG9063291.1"/>
    <property type="molecule type" value="Genomic_DNA"/>
</dbReference>
<dbReference type="Pfam" id="PF04597">
    <property type="entry name" value="Ribophorin_I"/>
    <property type="match status" value="1"/>
</dbReference>
<keyword evidence="8" id="KW-1133">Transmembrane helix</keyword>
<evidence type="ECO:0000256" key="7">
    <source>
        <dbReference type="ARBA" id="ARBA00022824"/>
    </source>
</evidence>
<keyword evidence="9" id="KW-0472">Membrane</keyword>
<organism evidence="11 12">
    <name type="scientific">Linnemannia hyalina</name>
    <dbReference type="NCBI Taxonomy" id="64524"/>
    <lineage>
        <taxon>Eukaryota</taxon>
        <taxon>Fungi</taxon>
        <taxon>Fungi incertae sedis</taxon>
        <taxon>Mucoromycota</taxon>
        <taxon>Mortierellomycotina</taxon>
        <taxon>Mortierellomycetes</taxon>
        <taxon>Mortierellales</taxon>
        <taxon>Mortierellaceae</taxon>
        <taxon>Linnemannia</taxon>
    </lineage>
</organism>
<keyword evidence="7 10" id="KW-0256">Endoplasmic reticulum</keyword>
<evidence type="ECO:0000256" key="5">
    <source>
        <dbReference type="ARBA" id="ARBA00022692"/>
    </source>
</evidence>
<feature type="signal peptide" evidence="10">
    <location>
        <begin position="1"/>
        <end position="26"/>
    </location>
</feature>
<keyword evidence="5" id="KW-0812">Transmembrane</keyword>
<evidence type="ECO:0000256" key="4">
    <source>
        <dbReference type="ARBA" id="ARBA00008905"/>
    </source>
</evidence>
<dbReference type="OrthoDB" id="310030at2759"/>
<evidence type="ECO:0000256" key="8">
    <source>
        <dbReference type="ARBA" id="ARBA00022989"/>
    </source>
</evidence>
<evidence type="ECO:0000256" key="1">
    <source>
        <dbReference type="ARBA" id="ARBA00002791"/>
    </source>
</evidence>
<evidence type="ECO:0000256" key="3">
    <source>
        <dbReference type="ARBA" id="ARBA00004922"/>
    </source>
</evidence>
<comment type="subcellular location">
    <subcellularLocation>
        <location evidence="2 10">Endoplasmic reticulum membrane</location>
        <topology evidence="2 10">Single-pass type I membrane protein</topology>
    </subcellularLocation>
</comment>
<evidence type="ECO:0000313" key="12">
    <source>
        <dbReference type="Proteomes" id="UP000707451"/>
    </source>
</evidence>
<reference evidence="11" key="1">
    <citation type="submission" date="2021-06" db="EMBL/GenBank/DDBJ databases">
        <title>Genome Sequence of Mortierella hyaline Strain SCG-10, a Cold-Adapted, Nitrate-Reducing Fungus Isolated from Soil in Minnesota, USA.</title>
        <authorList>
            <person name="Aldossari N."/>
        </authorList>
    </citation>
    <scope>NUCLEOTIDE SEQUENCE</scope>
    <source>
        <strain evidence="11">SCG-10</strain>
    </source>
</reference>
<dbReference type="GO" id="GO:0000502">
    <property type="term" value="C:proteasome complex"/>
    <property type="evidence" value="ECO:0007669"/>
    <property type="project" value="UniProtKB-KW"/>
</dbReference>
<keyword evidence="6 10" id="KW-0732">Signal</keyword>
<gene>
    <name evidence="11" type="primary">RPN1_2</name>
    <name evidence="11" type="ORF">KI688_004173</name>
</gene>
<comment type="function">
    <text evidence="1 10">Subunit of the oligosaccharyl transferase (OST) complex that catalyzes the initial transfer of a defined glycan (Glc(3)Man(9)GlcNAc(2) in eukaryotes) from the lipid carrier dolichol-pyrophosphate to an asparagine residue within an Asn-X-Ser/Thr consensus motif in nascent polypeptide chains, the first step in protein N-glycosylation. N-glycosylation occurs cotranslationally and the complex associates with the Sec61 complex at the channel-forming translocon complex that mediates protein translocation across the endoplasmic reticulum (ER). All subunits are required for a maximal enzyme activity.</text>
</comment>
<comment type="similarity">
    <text evidence="4 10">Belongs to the OST1 family.</text>
</comment>
<evidence type="ECO:0000256" key="10">
    <source>
        <dbReference type="RuleBase" id="RU361143"/>
    </source>
</evidence>